<dbReference type="RefSeq" id="WP_188769293.1">
    <property type="nucleotide sequence ID" value="NZ_BMHK01000005.1"/>
</dbReference>
<evidence type="ECO:0000313" key="4">
    <source>
        <dbReference type="Proteomes" id="UP000608154"/>
    </source>
</evidence>
<feature type="chain" id="PRO_5037364148" description="OmpH family outer membrane protein" evidence="2">
    <location>
        <begin position="27"/>
        <end position="227"/>
    </location>
</feature>
<evidence type="ECO:0000256" key="1">
    <source>
        <dbReference type="SAM" id="MobiDB-lite"/>
    </source>
</evidence>
<dbReference type="InterPro" id="IPR024930">
    <property type="entry name" value="Skp_dom_sf"/>
</dbReference>
<accession>A0A916X3T7</accession>
<feature type="signal peptide" evidence="2">
    <location>
        <begin position="1"/>
        <end position="26"/>
    </location>
</feature>
<keyword evidence="4" id="KW-1185">Reference proteome</keyword>
<dbReference type="SUPFAM" id="SSF111384">
    <property type="entry name" value="OmpH-like"/>
    <property type="match status" value="1"/>
</dbReference>
<dbReference type="Gene3D" id="3.30.910.20">
    <property type="entry name" value="Skp domain"/>
    <property type="match status" value="1"/>
</dbReference>
<dbReference type="SMART" id="SM00935">
    <property type="entry name" value="OmpH"/>
    <property type="match status" value="1"/>
</dbReference>
<dbReference type="Pfam" id="PF03938">
    <property type="entry name" value="OmpH"/>
    <property type="match status" value="1"/>
</dbReference>
<feature type="compositionally biased region" description="Low complexity" evidence="1">
    <location>
        <begin position="206"/>
        <end position="219"/>
    </location>
</feature>
<evidence type="ECO:0000313" key="3">
    <source>
        <dbReference type="EMBL" id="GGB94392.1"/>
    </source>
</evidence>
<dbReference type="AlphaFoldDB" id="A0A916X3T7"/>
<dbReference type="Proteomes" id="UP000608154">
    <property type="component" value="Unassembled WGS sequence"/>
</dbReference>
<sequence>MKTLIKSAALASSLALATVAVQPALAQSTGTIVQGLGVASFDAVIANSNAYKTAEQQRQTTYKAQYDQAKARSEAIQAQLKPLVDKFNADRQAAKPNQTALQQQAAQIQQMQENGQREIQQILAPVAMSQAYVNEQIEDKLDAAVKAAMTKKKVSILLSPEAILAVNGNAYNLNQDILNELNSALPSAQLVPPSGWEPRQIREARAQQQAAAQAQAPAAGVTQPTGR</sequence>
<reference evidence="3" key="2">
    <citation type="submission" date="2020-09" db="EMBL/GenBank/DDBJ databases">
        <authorList>
            <person name="Sun Q."/>
            <person name="Zhou Y."/>
        </authorList>
    </citation>
    <scope>NUCLEOTIDE SEQUENCE</scope>
    <source>
        <strain evidence="3">CGMCC 1.15095</strain>
    </source>
</reference>
<gene>
    <name evidence="3" type="ORF">GCM10011494_11050</name>
</gene>
<dbReference type="EMBL" id="BMHK01000005">
    <property type="protein sequence ID" value="GGB94392.1"/>
    <property type="molecule type" value="Genomic_DNA"/>
</dbReference>
<evidence type="ECO:0008006" key="5">
    <source>
        <dbReference type="Google" id="ProtNLM"/>
    </source>
</evidence>
<name>A0A916X3T7_9SPHN</name>
<reference evidence="3" key="1">
    <citation type="journal article" date="2014" name="Int. J. Syst. Evol. Microbiol.">
        <title>Complete genome sequence of Corynebacterium casei LMG S-19264T (=DSM 44701T), isolated from a smear-ripened cheese.</title>
        <authorList>
            <consortium name="US DOE Joint Genome Institute (JGI-PGF)"/>
            <person name="Walter F."/>
            <person name="Albersmeier A."/>
            <person name="Kalinowski J."/>
            <person name="Ruckert C."/>
        </authorList>
    </citation>
    <scope>NUCLEOTIDE SEQUENCE</scope>
    <source>
        <strain evidence="3">CGMCC 1.15095</strain>
    </source>
</reference>
<organism evidence="3 4">
    <name type="scientific">Novosphingobium endophyticum</name>
    <dbReference type="NCBI Taxonomy" id="1955250"/>
    <lineage>
        <taxon>Bacteria</taxon>
        <taxon>Pseudomonadati</taxon>
        <taxon>Pseudomonadota</taxon>
        <taxon>Alphaproteobacteria</taxon>
        <taxon>Sphingomonadales</taxon>
        <taxon>Sphingomonadaceae</taxon>
        <taxon>Novosphingobium</taxon>
    </lineage>
</organism>
<dbReference type="InterPro" id="IPR005632">
    <property type="entry name" value="Chaperone_Skp"/>
</dbReference>
<keyword evidence="2" id="KW-0732">Signal</keyword>
<evidence type="ECO:0000256" key="2">
    <source>
        <dbReference type="SAM" id="SignalP"/>
    </source>
</evidence>
<comment type="caution">
    <text evidence="3">The sequence shown here is derived from an EMBL/GenBank/DDBJ whole genome shotgun (WGS) entry which is preliminary data.</text>
</comment>
<dbReference type="GO" id="GO:0051082">
    <property type="term" value="F:unfolded protein binding"/>
    <property type="evidence" value="ECO:0007669"/>
    <property type="project" value="InterPro"/>
</dbReference>
<protein>
    <recommendedName>
        <fullName evidence="5">OmpH family outer membrane protein</fullName>
    </recommendedName>
</protein>
<proteinExistence type="predicted"/>
<feature type="region of interest" description="Disordered" evidence="1">
    <location>
        <begin position="190"/>
        <end position="227"/>
    </location>
</feature>